<dbReference type="RefSeq" id="WP_089001891.1">
    <property type="nucleotide sequence ID" value="NZ_JBFAAC010000006.1"/>
</dbReference>
<dbReference type="EMBL" id="LT607733">
    <property type="protein sequence ID" value="SCG18252.1"/>
    <property type="molecule type" value="Genomic_DNA"/>
</dbReference>
<keyword evidence="4" id="KW-1185">Reference proteome</keyword>
<accession>A0A1C5GFA0</accession>
<dbReference type="SUPFAM" id="SSF82171">
    <property type="entry name" value="DPP6 N-terminal domain-like"/>
    <property type="match status" value="1"/>
</dbReference>
<dbReference type="InterPro" id="IPR019606">
    <property type="entry name" value="GerMN"/>
</dbReference>
<dbReference type="PROSITE" id="PS51257">
    <property type="entry name" value="PROKAR_LIPOPROTEIN"/>
    <property type="match status" value="1"/>
</dbReference>
<keyword evidence="3" id="KW-0449">Lipoprotein</keyword>
<proteinExistence type="predicted"/>
<sequence length="598" mass="64050">MRRRLLAGLLGGALLLGGVTGCGIPENTEVRVDGPGPAAEGGSTSGSRGEPPSRSAAGTDAEQFVQNFLSAAAGEPDGAYQRVRQFIVPADRDRLQTKQGSEVTLAVVRLTEEPVPVYAPDRTEVTLKVQQVGQLRTDGTLAPPETSTTTYTFELRSQAGQDGLTDGGLYVANPPTALLLSVEALETYYQSRTIYFWNNDRTRLVPDQRYLPLAVPDERRVSEVVKWLTAGPSAWLGTAVRRLPDGTRLINNATRTDGRWEVDLEMPEDKARLEQLGTQLAWSLSDLDGPLDIKIRNQSQEFIPDLERRRLDRPVHQLPESFQRFCVYEGAVHPLAYPGEPSGPVPVDAKANRNVVSAGLSRADNQILAALVVSDANRQWLSVGTGTDPVTAFTRSAKGYAAMGQPVWLRSTYRGQPAGLVVADGSLYRFDAQAQLTAVPLGVPGPVTAVAASLDGHRIAVIAGGTLYVAALSPDGAGATPGPARRLHTRLTSLSAVDWYGENTLVLAGAVGRPAVYEVSVDGARESRLEDKIGARVTHLAAYPANAVGRLGAAMYEANGVAYRSSPFERIQPQQVQEVTPPSAGARAGNPTAPFFLY</sequence>
<protein>
    <submittedName>
        <fullName evidence="3">Lipoprotein LpqB beta-propeller domain-containing protein</fullName>
    </submittedName>
</protein>
<dbReference type="InterPro" id="IPR059026">
    <property type="entry name" value="LpqB_N"/>
</dbReference>
<dbReference type="Pfam" id="PF10647">
    <property type="entry name" value="Gmad1"/>
    <property type="match status" value="1"/>
</dbReference>
<feature type="domain" description="GerMN" evidence="2">
    <location>
        <begin position="221"/>
        <end position="306"/>
    </location>
</feature>
<dbReference type="InterPro" id="IPR018910">
    <property type="entry name" value="LpqB_C"/>
</dbReference>
<gene>
    <name evidence="3" type="ORF">GA0070610_4594</name>
</gene>
<dbReference type="Pfam" id="PF10646">
    <property type="entry name" value="Germane"/>
    <property type="match status" value="1"/>
</dbReference>
<evidence type="ECO:0000256" key="1">
    <source>
        <dbReference type="SAM" id="MobiDB-lite"/>
    </source>
</evidence>
<name>A0A1C5GFA0_MICEH</name>
<evidence type="ECO:0000259" key="2">
    <source>
        <dbReference type="SMART" id="SM00909"/>
    </source>
</evidence>
<feature type="region of interest" description="Disordered" evidence="1">
    <location>
        <begin position="579"/>
        <end position="598"/>
    </location>
</feature>
<reference evidence="3 4" key="1">
    <citation type="submission" date="2016-06" db="EMBL/GenBank/DDBJ databases">
        <authorList>
            <person name="Kjaerup R.B."/>
            <person name="Dalgaard T.S."/>
            <person name="Juul-Madsen H.R."/>
        </authorList>
    </citation>
    <scope>NUCLEOTIDE SEQUENCE [LARGE SCALE GENOMIC DNA]</scope>
    <source>
        <strain evidence="3 4">DSM 43913</strain>
    </source>
</reference>
<dbReference type="Pfam" id="PF25976">
    <property type="entry name" value="LpqB_N"/>
    <property type="match status" value="1"/>
</dbReference>
<dbReference type="SMART" id="SM00909">
    <property type="entry name" value="Germane"/>
    <property type="match status" value="1"/>
</dbReference>
<dbReference type="GeneID" id="95804288"/>
<evidence type="ECO:0000313" key="4">
    <source>
        <dbReference type="Proteomes" id="UP000198251"/>
    </source>
</evidence>
<organism evidence="3 4">
    <name type="scientific">Micromonospora echinofusca</name>
    <dbReference type="NCBI Taxonomy" id="47858"/>
    <lineage>
        <taxon>Bacteria</taxon>
        <taxon>Bacillati</taxon>
        <taxon>Actinomycetota</taxon>
        <taxon>Actinomycetes</taxon>
        <taxon>Micromonosporales</taxon>
        <taxon>Micromonosporaceae</taxon>
        <taxon>Micromonospora</taxon>
    </lineage>
</organism>
<dbReference type="AlphaFoldDB" id="A0A1C5GFA0"/>
<feature type="region of interest" description="Disordered" evidence="1">
    <location>
        <begin position="27"/>
        <end position="58"/>
    </location>
</feature>
<evidence type="ECO:0000313" key="3">
    <source>
        <dbReference type="EMBL" id="SCG18252.1"/>
    </source>
</evidence>
<dbReference type="Proteomes" id="UP000198251">
    <property type="component" value="Chromosome I"/>
</dbReference>